<dbReference type="PROSITE" id="PS50305">
    <property type="entry name" value="SIRTUIN"/>
    <property type="match status" value="1"/>
</dbReference>
<comment type="cofactor">
    <cofactor evidence="1">
        <name>Zn(2+)</name>
        <dbReference type="ChEBI" id="CHEBI:29105"/>
    </cofactor>
</comment>
<evidence type="ECO:0000256" key="5">
    <source>
        <dbReference type="ARBA" id="ARBA00023027"/>
    </source>
</evidence>
<evidence type="ECO:0000256" key="6">
    <source>
        <dbReference type="PROSITE-ProRule" id="PRU00236"/>
    </source>
</evidence>
<keyword evidence="3 6" id="KW-0479">Metal-binding</keyword>
<dbReference type="PROSITE" id="PS51257">
    <property type="entry name" value="PROKAR_LIPOPROTEIN"/>
    <property type="match status" value="1"/>
</dbReference>
<dbReference type="Proteomes" id="UP001165060">
    <property type="component" value="Unassembled WGS sequence"/>
</dbReference>
<evidence type="ECO:0000256" key="4">
    <source>
        <dbReference type="ARBA" id="ARBA00022833"/>
    </source>
</evidence>
<evidence type="ECO:0000313" key="8">
    <source>
        <dbReference type="EMBL" id="GMI30501.1"/>
    </source>
</evidence>
<feature type="active site" description="Proton acceptor" evidence="6">
    <location>
        <position position="143"/>
    </location>
</feature>
<keyword evidence="2" id="KW-0808">Transferase</keyword>
<organism evidence="8 9">
    <name type="scientific">Tetraparma gracilis</name>
    <dbReference type="NCBI Taxonomy" id="2962635"/>
    <lineage>
        <taxon>Eukaryota</taxon>
        <taxon>Sar</taxon>
        <taxon>Stramenopiles</taxon>
        <taxon>Ochrophyta</taxon>
        <taxon>Bolidophyceae</taxon>
        <taxon>Parmales</taxon>
        <taxon>Triparmaceae</taxon>
        <taxon>Tetraparma</taxon>
    </lineage>
</organism>
<evidence type="ECO:0000256" key="2">
    <source>
        <dbReference type="ARBA" id="ARBA00022679"/>
    </source>
</evidence>
<proteinExistence type="predicted"/>
<keyword evidence="4 6" id="KW-0862">Zinc</keyword>
<name>A0ABQ6MR25_9STRA</name>
<dbReference type="Pfam" id="PF02146">
    <property type="entry name" value="SIR2"/>
    <property type="match status" value="1"/>
</dbReference>
<comment type="caution">
    <text evidence="8">The sequence shown here is derived from an EMBL/GenBank/DDBJ whole genome shotgun (WGS) entry which is preliminary data.</text>
</comment>
<gene>
    <name evidence="8" type="ORF">TeGR_g8046</name>
</gene>
<reference evidence="8 9" key="1">
    <citation type="journal article" date="2023" name="Commun. Biol.">
        <title>Genome analysis of Parmales, the sister group of diatoms, reveals the evolutionary specialization of diatoms from phago-mixotrophs to photoautotrophs.</title>
        <authorList>
            <person name="Ban H."/>
            <person name="Sato S."/>
            <person name="Yoshikawa S."/>
            <person name="Yamada K."/>
            <person name="Nakamura Y."/>
            <person name="Ichinomiya M."/>
            <person name="Sato N."/>
            <person name="Blanc-Mathieu R."/>
            <person name="Endo H."/>
            <person name="Kuwata A."/>
            <person name="Ogata H."/>
        </authorList>
    </citation>
    <scope>NUCLEOTIDE SEQUENCE [LARGE SCALE GENOMIC DNA]</scope>
</reference>
<evidence type="ECO:0000313" key="9">
    <source>
        <dbReference type="Proteomes" id="UP001165060"/>
    </source>
</evidence>
<keyword evidence="5" id="KW-0520">NAD</keyword>
<dbReference type="InterPro" id="IPR050134">
    <property type="entry name" value="NAD-dep_sirtuin_deacylases"/>
</dbReference>
<keyword evidence="9" id="KW-1185">Reference proteome</keyword>
<evidence type="ECO:0000259" key="7">
    <source>
        <dbReference type="PROSITE" id="PS50305"/>
    </source>
</evidence>
<dbReference type="PANTHER" id="PTHR11085">
    <property type="entry name" value="NAD-DEPENDENT PROTEIN DEACYLASE SIRTUIN-5, MITOCHONDRIAL-RELATED"/>
    <property type="match status" value="1"/>
</dbReference>
<feature type="binding site" evidence="6">
    <location>
        <position position="151"/>
    </location>
    <ligand>
        <name>Zn(2+)</name>
        <dbReference type="ChEBI" id="CHEBI:29105"/>
    </ligand>
</feature>
<dbReference type="SUPFAM" id="SSF52467">
    <property type="entry name" value="DHS-like NAD/FAD-binding domain"/>
    <property type="match status" value="1"/>
</dbReference>
<dbReference type="Gene3D" id="3.40.50.1220">
    <property type="entry name" value="TPP-binding domain"/>
    <property type="match status" value="1"/>
</dbReference>
<accession>A0ABQ6MR25</accession>
<evidence type="ECO:0000256" key="1">
    <source>
        <dbReference type="ARBA" id="ARBA00001947"/>
    </source>
</evidence>
<feature type="binding site" evidence="6">
    <location>
        <position position="154"/>
    </location>
    <ligand>
        <name>Zn(2+)</name>
        <dbReference type="ChEBI" id="CHEBI:29105"/>
    </ligand>
</feature>
<evidence type="ECO:0000256" key="3">
    <source>
        <dbReference type="ARBA" id="ARBA00022723"/>
    </source>
</evidence>
<dbReference type="InterPro" id="IPR026590">
    <property type="entry name" value="Ssirtuin_cat_dom"/>
</dbReference>
<feature type="domain" description="Deacetylase sirtuin-type" evidence="7">
    <location>
        <begin position="1"/>
        <end position="292"/>
    </location>
</feature>
<dbReference type="Gene3D" id="3.30.1600.10">
    <property type="entry name" value="SIR2/SIRT2 'Small Domain"/>
    <property type="match status" value="1"/>
</dbReference>
<dbReference type="PANTHER" id="PTHR11085:SF6">
    <property type="entry name" value="NAD-DEPENDENT PROTEIN DEACETYLASE SIRTUIN-2"/>
    <property type="match status" value="1"/>
</dbReference>
<dbReference type="InterPro" id="IPR003000">
    <property type="entry name" value="Sirtuin"/>
</dbReference>
<protein>
    <recommendedName>
        <fullName evidence="7">Deacetylase sirtuin-type domain-containing protein</fullName>
    </recommendedName>
</protein>
<feature type="binding site" evidence="6">
    <location>
        <position position="192"/>
    </location>
    <ligand>
        <name>Zn(2+)</name>
        <dbReference type="ChEBI" id="CHEBI:29105"/>
    </ligand>
</feature>
<sequence>MMRDALPRVASTLMSSSGPSVVLLAGAGVSCSSGIPDFRSPVRHPLKPELLTATSAQRRMMSAEPTAVVSWELFQQNQLPYLELRRPFIISSNKQPPDHKPTLYHFFAALLHKKGLLIRSYTQNIDGLDHHTPLPKDKVIAVHGSMTCMSCEGCGAGYDSEEFGRELARNIKNIYDPSDGPKESTPIPCKSCGKPLTKPSTVLYGRDLPAAFNDNVERDTAAAQLVLIAGTSLTVYPAAALPDYAKKDCLRVVVDANYVEGSLDYERNEHDGIIMGDIDSVVLDIVDRCGWMPDMLEFRDEMCDKSRTLLDGWAAVKKPRR</sequence>
<dbReference type="EMBL" id="BRYB01001659">
    <property type="protein sequence ID" value="GMI30501.1"/>
    <property type="molecule type" value="Genomic_DNA"/>
</dbReference>
<dbReference type="InterPro" id="IPR029035">
    <property type="entry name" value="DHS-like_NAD/FAD-binding_dom"/>
</dbReference>
<dbReference type="InterPro" id="IPR026591">
    <property type="entry name" value="Sirtuin_cat_small_dom_sf"/>
</dbReference>
<feature type="binding site" evidence="6">
    <location>
        <position position="189"/>
    </location>
    <ligand>
        <name>Zn(2+)</name>
        <dbReference type="ChEBI" id="CHEBI:29105"/>
    </ligand>
</feature>